<dbReference type="Gene3D" id="2.40.50.140">
    <property type="entry name" value="Nucleic acid-binding proteins"/>
    <property type="match status" value="1"/>
</dbReference>
<dbReference type="Pfam" id="PF01535">
    <property type="entry name" value="PPR"/>
    <property type="match status" value="2"/>
</dbReference>
<sequence length="524" mass="58567">MSANKRFHLISDLKPFKDAWRVQVKLGAKDQCSCKRTLIKRVQRNLPLGKWRVIQNTKISGTSGKYKPTKLGYKMNITNDTVFTDSDLTDDSSFLSLASYEEILNGSADTKCLIDIIGQAIDIGEVQIIQVHNEDRKRILFRIRDNIGNALACCLWGRYTEKIEHHLEKHVGEDIVCLIRFAKISEFGVQITNAFDASLLDLNPTMAEALDFKENHQNQNVEVADTIFMATTRLRCLHASTSSSAVSTGFRSPAIHQLSFSRAHLLSFRSATVNMCVRRSRFPVTRRTASPTRCYALTILDYLEQRGIPVNATTFSALLTACVRRKSLVHGKQKVFDESSSSNVYSWNALLRGTVISGKRRYKDVVSTFAEMREQGVDLNVYSLSNVFKSFAGASALRQGLKTHALAVKNGLFSSEFLKTSVVDMYFKCGKVGLARRVFDVIEEKDIVSWGAMIAGLAHNKRQWEALGLFRMMISQEGIYPNSVIITMFMVSGAVGRMTLGGLLALGYNVVVSYKLASTADMKL</sequence>
<dbReference type="InterPro" id="IPR002885">
    <property type="entry name" value="PPR_rpt"/>
</dbReference>
<keyword evidence="4" id="KW-1185">Reference proteome</keyword>
<dbReference type="PROSITE" id="PS51375">
    <property type="entry name" value="PPR"/>
    <property type="match status" value="2"/>
</dbReference>
<name>A0A0D3EAJ9_BRAOL</name>
<protein>
    <submittedName>
        <fullName evidence="3">Uncharacterized protein</fullName>
    </submittedName>
</protein>
<proteinExistence type="predicted"/>
<evidence type="ECO:0000313" key="3">
    <source>
        <dbReference type="EnsemblPlants" id="Bo9g109870.1"/>
    </source>
</evidence>
<organism evidence="3 4">
    <name type="scientific">Brassica oleracea var. oleracea</name>
    <dbReference type="NCBI Taxonomy" id="109376"/>
    <lineage>
        <taxon>Eukaryota</taxon>
        <taxon>Viridiplantae</taxon>
        <taxon>Streptophyta</taxon>
        <taxon>Embryophyta</taxon>
        <taxon>Tracheophyta</taxon>
        <taxon>Spermatophyta</taxon>
        <taxon>Magnoliopsida</taxon>
        <taxon>eudicotyledons</taxon>
        <taxon>Gunneridae</taxon>
        <taxon>Pentapetalae</taxon>
        <taxon>rosids</taxon>
        <taxon>malvids</taxon>
        <taxon>Brassicales</taxon>
        <taxon>Brassicaceae</taxon>
        <taxon>Brassiceae</taxon>
        <taxon>Brassica</taxon>
    </lineage>
</organism>
<evidence type="ECO:0000256" key="2">
    <source>
        <dbReference type="PROSITE-ProRule" id="PRU00708"/>
    </source>
</evidence>
<evidence type="ECO:0000256" key="1">
    <source>
        <dbReference type="ARBA" id="ARBA00022737"/>
    </source>
</evidence>
<dbReference type="STRING" id="109376.A0A0D3EAJ9"/>
<dbReference type="HOGENOM" id="CLU_520110_0_0_1"/>
<dbReference type="eggNOG" id="KOG4197">
    <property type="taxonomic scope" value="Eukaryota"/>
</dbReference>
<accession>A0A0D3EAJ9</accession>
<dbReference type="SUPFAM" id="SSF50249">
    <property type="entry name" value="Nucleic acid-binding proteins"/>
    <property type="match status" value="2"/>
</dbReference>
<dbReference type="InterPro" id="IPR046960">
    <property type="entry name" value="PPR_At4g14850-like_plant"/>
</dbReference>
<dbReference type="CDD" id="cd04481">
    <property type="entry name" value="RPA1_DBD_B_like"/>
    <property type="match status" value="1"/>
</dbReference>
<dbReference type="GO" id="GO:0009451">
    <property type="term" value="P:RNA modification"/>
    <property type="evidence" value="ECO:0007669"/>
    <property type="project" value="InterPro"/>
</dbReference>
<dbReference type="eggNOG" id="KOG0851">
    <property type="taxonomic scope" value="Eukaryota"/>
</dbReference>
<dbReference type="InterPro" id="IPR011990">
    <property type="entry name" value="TPR-like_helical_dom_sf"/>
</dbReference>
<feature type="repeat" description="PPR" evidence="2">
    <location>
        <begin position="446"/>
        <end position="481"/>
    </location>
</feature>
<dbReference type="GO" id="GO:0003723">
    <property type="term" value="F:RNA binding"/>
    <property type="evidence" value="ECO:0007669"/>
    <property type="project" value="InterPro"/>
</dbReference>
<evidence type="ECO:0000313" key="4">
    <source>
        <dbReference type="Proteomes" id="UP000032141"/>
    </source>
</evidence>
<reference evidence="3 4" key="1">
    <citation type="journal article" date="2014" name="Genome Biol.">
        <title>Transcriptome and methylome profiling reveals relics of genome dominance in the mesopolyploid Brassica oleracea.</title>
        <authorList>
            <person name="Parkin I.A."/>
            <person name="Koh C."/>
            <person name="Tang H."/>
            <person name="Robinson S.J."/>
            <person name="Kagale S."/>
            <person name="Clarke W.E."/>
            <person name="Town C.D."/>
            <person name="Nixon J."/>
            <person name="Krishnakumar V."/>
            <person name="Bidwell S.L."/>
            <person name="Denoeud F."/>
            <person name="Belcram H."/>
            <person name="Links M.G."/>
            <person name="Just J."/>
            <person name="Clarke C."/>
            <person name="Bender T."/>
            <person name="Huebert T."/>
            <person name="Mason A.S."/>
            <person name="Pires J.C."/>
            <person name="Barker G."/>
            <person name="Moore J."/>
            <person name="Walley P.G."/>
            <person name="Manoli S."/>
            <person name="Batley J."/>
            <person name="Edwards D."/>
            <person name="Nelson M.N."/>
            <person name="Wang X."/>
            <person name="Paterson A.H."/>
            <person name="King G."/>
            <person name="Bancroft I."/>
            <person name="Chalhoub B."/>
            <person name="Sharpe A.G."/>
        </authorList>
    </citation>
    <scope>NUCLEOTIDE SEQUENCE</scope>
    <source>
        <strain evidence="3 4">cv. TO1000</strain>
    </source>
</reference>
<dbReference type="InterPro" id="IPR012340">
    <property type="entry name" value="NA-bd_OB-fold"/>
</dbReference>
<dbReference type="EnsemblPlants" id="Bo9g109870.1">
    <property type="protein sequence ID" value="Bo9g109870.1"/>
    <property type="gene ID" value="Bo9g109870"/>
</dbReference>
<feature type="repeat" description="PPR" evidence="2">
    <location>
        <begin position="343"/>
        <end position="379"/>
    </location>
</feature>
<reference evidence="3" key="2">
    <citation type="submission" date="2015-03" db="UniProtKB">
        <authorList>
            <consortium name="EnsemblPlants"/>
        </authorList>
    </citation>
    <scope>IDENTIFICATION</scope>
</reference>
<keyword evidence="1" id="KW-0677">Repeat</keyword>
<dbReference type="Gramene" id="Bo9g109870.1">
    <property type="protein sequence ID" value="Bo9g109870.1"/>
    <property type="gene ID" value="Bo9g109870"/>
</dbReference>
<dbReference type="PANTHER" id="PTHR47926">
    <property type="entry name" value="PENTATRICOPEPTIDE REPEAT-CONTAINING PROTEIN"/>
    <property type="match status" value="1"/>
</dbReference>
<dbReference type="Gene3D" id="1.25.40.10">
    <property type="entry name" value="Tetratricopeptide repeat domain"/>
    <property type="match status" value="2"/>
</dbReference>
<dbReference type="AlphaFoldDB" id="A0A0D3EAJ9"/>
<dbReference type="Proteomes" id="UP000032141">
    <property type="component" value="Chromosome C9"/>
</dbReference>